<name>A8LJX8_DINSH</name>
<keyword evidence="5" id="KW-0239">DNA-directed DNA polymerase</keyword>
<dbReference type="NCBIfam" id="TIGR01128">
    <property type="entry name" value="holA"/>
    <property type="match status" value="1"/>
</dbReference>
<dbReference type="OrthoDB" id="9804983at2"/>
<evidence type="ECO:0000256" key="2">
    <source>
        <dbReference type="ARBA" id="ARBA00022679"/>
    </source>
</evidence>
<dbReference type="PANTHER" id="PTHR34388:SF1">
    <property type="entry name" value="DNA POLYMERASE III SUBUNIT DELTA"/>
    <property type="match status" value="1"/>
</dbReference>
<proteinExistence type="inferred from homology"/>
<dbReference type="SUPFAM" id="SSF48019">
    <property type="entry name" value="post-AAA+ oligomerization domain-like"/>
    <property type="match status" value="1"/>
</dbReference>
<evidence type="ECO:0000256" key="7">
    <source>
        <dbReference type="ARBA" id="ARBA00049244"/>
    </source>
</evidence>
<sequence>MKLAPRDLPGFVARPEPGRAGILLYGADAMRVSLRRQALLKALVGEKGDEEMRLTRLHGPDLRRDPAALMDAMKAISMYPGPRAVHVDAATDQAAPAITAALGDWREGDAVLVVTAGSLGAKSALRKAFEGHRNAYAAGIYDDPPDRAEIEALLRSAGIAEVGRDAMSDLTDLSRAVDPGDFAQIVEKLALYKHGDASPITPEDLAAVAPATTEAEIDALLHAVAEAEVARIPPLVARLSGQGEGAVRLCIGAVMHFRRLYTAAIDPGGPAAGISRARPPVFGPARNRMIRQAQSWGAPKLETALSILTETDLALRSSQKAPQMALMERALIRLAMLNAQR</sequence>
<accession>A8LJX8</accession>
<keyword evidence="4" id="KW-0235">DNA replication</keyword>
<dbReference type="GO" id="GO:0009360">
    <property type="term" value="C:DNA polymerase III complex"/>
    <property type="evidence" value="ECO:0007669"/>
    <property type="project" value="TreeGrafter"/>
</dbReference>
<comment type="catalytic activity">
    <reaction evidence="7">
        <text>DNA(n) + a 2'-deoxyribonucleoside 5'-triphosphate = DNA(n+1) + diphosphate</text>
        <dbReference type="Rhea" id="RHEA:22508"/>
        <dbReference type="Rhea" id="RHEA-COMP:17339"/>
        <dbReference type="Rhea" id="RHEA-COMP:17340"/>
        <dbReference type="ChEBI" id="CHEBI:33019"/>
        <dbReference type="ChEBI" id="CHEBI:61560"/>
        <dbReference type="ChEBI" id="CHEBI:173112"/>
        <dbReference type="EC" id="2.7.7.7"/>
    </reaction>
</comment>
<dbReference type="AlphaFoldDB" id="A8LJX8"/>
<dbReference type="KEGG" id="dsh:Dshi_0055"/>
<organism evidence="8 9">
    <name type="scientific">Dinoroseobacter shibae (strain DSM 16493 / NCIMB 14021 / DFL 12)</name>
    <dbReference type="NCBI Taxonomy" id="398580"/>
    <lineage>
        <taxon>Bacteria</taxon>
        <taxon>Pseudomonadati</taxon>
        <taxon>Pseudomonadota</taxon>
        <taxon>Alphaproteobacteria</taxon>
        <taxon>Rhodobacterales</taxon>
        <taxon>Roseobacteraceae</taxon>
        <taxon>Dinoroseobacter</taxon>
    </lineage>
</organism>
<dbReference type="GO" id="GO:0003887">
    <property type="term" value="F:DNA-directed DNA polymerase activity"/>
    <property type="evidence" value="ECO:0007669"/>
    <property type="project" value="UniProtKB-KW"/>
</dbReference>
<reference evidence="9" key="1">
    <citation type="journal article" date="2010" name="ISME J.">
        <title>The complete genome sequence of the algal symbiont Dinoroseobacter shibae: a hitchhiker's guide to life in the sea.</title>
        <authorList>
            <person name="Wagner-Dobler I."/>
            <person name="Ballhausen B."/>
            <person name="Berger M."/>
            <person name="Brinkhoff T."/>
            <person name="Buchholz I."/>
            <person name="Bunk B."/>
            <person name="Cypionka H."/>
            <person name="Daniel R."/>
            <person name="Drepper T."/>
            <person name="Gerdts G."/>
            <person name="Hahnke S."/>
            <person name="Han C."/>
            <person name="Jahn D."/>
            <person name="Kalhoefer D."/>
            <person name="Kiss H."/>
            <person name="Klenk H.P."/>
            <person name="Kyrpides N."/>
            <person name="Liebl W."/>
            <person name="Liesegang H."/>
            <person name="Meincke L."/>
            <person name="Pati A."/>
            <person name="Petersen J."/>
            <person name="Piekarski T."/>
            <person name="Pommerenke C."/>
            <person name="Pradella S."/>
            <person name="Pukall R."/>
            <person name="Rabus R."/>
            <person name="Stackebrandt E."/>
            <person name="Thole S."/>
            <person name="Thompson L."/>
            <person name="Tielen P."/>
            <person name="Tomasch J."/>
            <person name="von Jan M."/>
            <person name="Wanphrut N."/>
            <person name="Wichels A."/>
            <person name="Zech H."/>
            <person name="Simon M."/>
        </authorList>
    </citation>
    <scope>NUCLEOTIDE SEQUENCE [LARGE SCALE GENOMIC DNA]</scope>
    <source>
        <strain evidence="9">DSM 16493 / NCIMB 14021 / DFL 12</strain>
    </source>
</reference>
<dbReference type="Gene3D" id="1.20.272.10">
    <property type="match status" value="1"/>
</dbReference>
<dbReference type="InterPro" id="IPR005790">
    <property type="entry name" value="DNA_polIII_delta"/>
</dbReference>
<dbReference type="GO" id="GO:0006261">
    <property type="term" value="P:DNA-templated DNA replication"/>
    <property type="evidence" value="ECO:0007669"/>
    <property type="project" value="TreeGrafter"/>
</dbReference>
<evidence type="ECO:0000256" key="4">
    <source>
        <dbReference type="ARBA" id="ARBA00022705"/>
    </source>
</evidence>
<dbReference type="InterPro" id="IPR008921">
    <property type="entry name" value="DNA_pol3_clamp-load_cplx_C"/>
</dbReference>
<evidence type="ECO:0000256" key="3">
    <source>
        <dbReference type="ARBA" id="ARBA00022695"/>
    </source>
</evidence>
<keyword evidence="9" id="KW-1185">Reference proteome</keyword>
<keyword evidence="3 8" id="KW-0548">Nucleotidyltransferase</keyword>
<evidence type="ECO:0000256" key="1">
    <source>
        <dbReference type="ARBA" id="ARBA00012417"/>
    </source>
</evidence>
<dbReference type="HOGENOM" id="CLU_068860_1_0_5"/>
<dbReference type="PANTHER" id="PTHR34388">
    <property type="entry name" value="DNA POLYMERASE III SUBUNIT DELTA"/>
    <property type="match status" value="1"/>
</dbReference>
<dbReference type="InterPro" id="IPR027417">
    <property type="entry name" value="P-loop_NTPase"/>
</dbReference>
<dbReference type="STRING" id="398580.Dshi_0055"/>
<evidence type="ECO:0000256" key="6">
    <source>
        <dbReference type="ARBA" id="ARBA00034754"/>
    </source>
</evidence>
<comment type="similarity">
    <text evidence="6">Belongs to the DNA polymerase HolA subunit family.</text>
</comment>
<dbReference type="EC" id="2.7.7.7" evidence="1"/>
<protein>
    <recommendedName>
        <fullName evidence="1">DNA-directed DNA polymerase</fullName>
        <ecNumber evidence="1">2.7.7.7</ecNumber>
    </recommendedName>
</protein>
<dbReference type="Proteomes" id="UP000006833">
    <property type="component" value="Chromosome"/>
</dbReference>
<gene>
    <name evidence="8" type="primary">holA</name>
    <name evidence="8" type="ordered locus">Dshi_0055</name>
</gene>
<dbReference type="eggNOG" id="COG1466">
    <property type="taxonomic scope" value="Bacteria"/>
</dbReference>
<dbReference type="GO" id="GO:0003677">
    <property type="term" value="F:DNA binding"/>
    <property type="evidence" value="ECO:0007669"/>
    <property type="project" value="InterPro"/>
</dbReference>
<dbReference type="EMBL" id="CP000830">
    <property type="protein sequence ID" value="ABV91804.1"/>
    <property type="molecule type" value="Genomic_DNA"/>
</dbReference>
<evidence type="ECO:0000313" key="8">
    <source>
        <dbReference type="EMBL" id="ABV91804.1"/>
    </source>
</evidence>
<keyword evidence="2 8" id="KW-0808">Transferase</keyword>
<evidence type="ECO:0000313" key="9">
    <source>
        <dbReference type="Proteomes" id="UP000006833"/>
    </source>
</evidence>
<dbReference type="RefSeq" id="WP_012176737.1">
    <property type="nucleotide sequence ID" value="NC_009952.1"/>
</dbReference>
<dbReference type="Gene3D" id="3.40.50.300">
    <property type="entry name" value="P-loop containing nucleotide triphosphate hydrolases"/>
    <property type="match status" value="1"/>
</dbReference>
<evidence type="ECO:0000256" key="5">
    <source>
        <dbReference type="ARBA" id="ARBA00022932"/>
    </source>
</evidence>